<keyword evidence="6" id="KW-0175">Coiled coil</keyword>
<dbReference type="GO" id="GO:0005886">
    <property type="term" value="C:plasma membrane"/>
    <property type="evidence" value="ECO:0007669"/>
    <property type="project" value="UniProtKB-SubCell"/>
</dbReference>
<comment type="subcellular location">
    <subcellularLocation>
        <location evidence="1">Cell membrane</location>
        <topology evidence="1">Single-pass membrane protein</topology>
    </subcellularLocation>
</comment>
<evidence type="ECO:0000256" key="6">
    <source>
        <dbReference type="SAM" id="Coils"/>
    </source>
</evidence>
<organism evidence="10 11">
    <name type="scientific">Congregibacter litoralis KT71</name>
    <dbReference type="NCBI Taxonomy" id="314285"/>
    <lineage>
        <taxon>Bacteria</taxon>
        <taxon>Pseudomonadati</taxon>
        <taxon>Pseudomonadota</taxon>
        <taxon>Gammaproteobacteria</taxon>
        <taxon>Cellvibrionales</taxon>
        <taxon>Halieaceae</taxon>
        <taxon>Congregibacter</taxon>
    </lineage>
</organism>
<dbReference type="EMBL" id="AAOA02000001">
    <property type="protein sequence ID" value="EAQ99333.1"/>
    <property type="molecule type" value="Genomic_DNA"/>
</dbReference>
<protein>
    <submittedName>
        <fullName evidence="10">Phage shock protein C (PspC) family protein</fullName>
    </submittedName>
</protein>
<dbReference type="OrthoDB" id="7359894at2"/>
<dbReference type="Proteomes" id="UP000019205">
    <property type="component" value="Chromosome"/>
</dbReference>
<feature type="region of interest" description="Disordered" evidence="7">
    <location>
        <begin position="1"/>
        <end position="25"/>
    </location>
</feature>
<evidence type="ECO:0000313" key="11">
    <source>
        <dbReference type="Proteomes" id="UP000019205"/>
    </source>
</evidence>
<keyword evidence="11" id="KW-1185">Reference proteome</keyword>
<dbReference type="PANTHER" id="PTHR33885">
    <property type="entry name" value="PHAGE SHOCK PROTEIN C"/>
    <property type="match status" value="1"/>
</dbReference>
<dbReference type="STRING" id="314285.KT71_16726"/>
<feature type="region of interest" description="Disordered" evidence="7">
    <location>
        <begin position="99"/>
        <end position="124"/>
    </location>
</feature>
<feature type="transmembrane region" description="Helical" evidence="8">
    <location>
        <begin position="70"/>
        <end position="95"/>
    </location>
</feature>
<comment type="caution">
    <text evidence="10">The sequence shown here is derived from an EMBL/GenBank/DDBJ whole genome shotgun (WGS) entry which is preliminary data.</text>
</comment>
<dbReference type="InterPro" id="IPR007168">
    <property type="entry name" value="Phageshock_PspC_N"/>
</dbReference>
<feature type="coiled-coil region" evidence="6">
    <location>
        <begin position="148"/>
        <end position="175"/>
    </location>
</feature>
<accession>A4A3R0</accession>
<dbReference type="Pfam" id="PF04024">
    <property type="entry name" value="PspC"/>
    <property type="match status" value="1"/>
</dbReference>
<dbReference type="RefSeq" id="WP_008295780.1">
    <property type="nucleotide sequence ID" value="NZ_CM002299.1"/>
</dbReference>
<gene>
    <name evidence="10" type="ORF">KT71_16726</name>
</gene>
<keyword evidence="5 8" id="KW-0472">Membrane</keyword>
<name>A4A3R0_9GAMM</name>
<keyword evidence="3 8" id="KW-0812">Transmembrane</keyword>
<evidence type="ECO:0000259" key="9">
    <source>
        <dbReference type="Pfam" id="PF04024"/>
    </source>
</evidence>
<feature type="domain" description="Phage shock protein PspC N-terminal" evidence="9">
    <location>
        <begin position="40"/>
        <end position="94"/>
    </location>
</feature>
<evidence type="ECO:0000256" key="4">
    <source>
        <dbReference type="ARBA" id="ARBA00022989"/>
    </source>
</evidence>
<evidence type="ECO:0000256" key="3">
    <source>
        <dbReference type="ARBA" id="ARBA00022692"/>
    </source>
</evidence>
<evidence type="ECO:0000256" key="8">
    <source>
        <dbReference type="SAM" id="Phobius"/>
    </source>
</evidence>
<keyword evidence="4 8" id="KW-1133">Transmembrane helix</keyword>
<dbReference type="InterPro" id="IPR052027">
    <property type="entry name" value="PspC"/>
</dbReference>
<evidence type="ECO:0000256" key="1">
    <source>
        <dbReference type="ARBA" id="ARBA00004162"/>
    </source>
</evidence>
<dbReference type="HOGENOM" id="CLU_137949_1_0_6"/>
<evidence type="ECO:0000256" key="7">
    <source>
        <dbReference type="SAM" id="MobiDB-lite"/>
    </source>
</evidence>
<dbReference type="eggNOG" id="COG1983">
    <property type="taxonomic scope" value="Bacteria"/>
</dbReference>
<dbReference type="AlphaFoldDB" id="A4A3R0"/>
<proteinExistence type="predicted"/>
<sequence length="190" mass="22465">MNDYSEEDRRRGRRHRRRHRSGGAQFRHYQERKRHGWGMGLYRNRRDGKICGVAAGIADYWDVADWVVRLIFIGAFLFTGTLAIWAYVAGCLLLSPRPDDRKGRRRKRESAEVSGAVPPSANEEAFGPEMEYDERYHDYRPKKMFRYSDSASVRLSRARERLDQALRRVEDMETYVTSRRFKLNSEISRL</sequence>
<dbReference type="PANTHER" id="PTHR33885:SF3">
    <property type="entry name" value="PHAGE SHOCK PROTEIN C"/>
    <property type="match status" value="1"/>
</dbReference>
<reference evidence="10 11" key="2">
    <citation type="journal article" date="2009" name="PLoS ONE">
        <title>The photosynthetic apparatus and its regulation in the aerobic gammaproteobacterium Congregibacter litoralis gen. nov., sp. nov.</title>
        <authorList>
            <person name="Spring S."/>
            <person name="Lunsdorf H."/>
            <person name="Fuchs B.M."/>
            <person name="Tindall B.J."/>
        </authorList>
    </citation>
    <scope>NUCLEOTIDE SEQUENCE [LARGE SCALE GENOMIC DNA]</scope>
    <source>
        <strain evidence="10">KT71</strain>
    </source>
</reference>
<evidence type="ECO:0000313" key="10">
    <source>
        <dbReference type="EMBL" id="EAQ99333.1"/>
    </source>
</evidence>
<keyword evidence="2" id="KW-1003">Cell membrane</keyword>
<reference evidence="10 11" key="1">
    <citation type="journal article" date="2007" name="Proc. Natl. Acad. Sci. U.S.A.">
        <title>Characterization of a marine gammaproteobacterium capable of aerobic anoxygenic photosynthesis.</title>
        <authorList>
            <person name="Fuchs B.M."/>
            <person name="Spring S."/>
            <person name="Teeling H."/>
            <person name="Quast C."/>
            <person name="Wulf J."/>
            <person name="Schattenhofer M."/>
            <person name="Yan S."/>
            <person name="Ferriera S."/>
            <person name="Johnson J."/>
            <person name="Glockner F.O."/>
            <person name="Amann R."/>
        </authorList>
    </citation>
    <scope>NUCLEOTIDE SEQUENCE [LARGE SCALE GENOMIC DNA]</scope>
    <source>
        <strain evidence="10">KT71</strain>
    </source>
</reference>
<feature type="compositionally biased region" description="Basic residues" evidence="7">
    <location>
        <begin position="11"/>
        <end position="21"/>
    </location>
</feature>
<evidence type="ECO:0000256" key="2">
    <source>
        <dbReference type="ARBA" id="ARBA00022475"/>
    </source>
</evidence>
<evidence type="ECO:0000256" key="5">
    <source>
        <dbReference type="ARBA" id="ARBA00023136"/>
    </source>
</evidence>